<sequence>MLDLVAPPSESDESFDLVSRSSAEELLARVARGDQAAFSELYDMLAPRVLGLIRRVLIDSAQSEEVAQEVFLEIWQTATRYEEGRGAATSWMMTIAHRRAIDRVRASQAGRDRDVKIGIRDIDTAYDQVAEQAEISIEHAKVKTALTRLTELQRQAVTLAYYGGYSQSEVAEILSVPLGTVKTRLRDGMIRLRDELGVAS</sequence>
<dbReference type="GO" id="GO:0003677">
    <property type="term" value="F:DNA binding"/>
    <property type="evidence" value="ECO:0007669"/>
    <property type="project" value="InterPro"/>
</dbReference>
<protein>
    <submittedName>
        <fullName evidence="7">RNA polymerase, sigma subunit, ECF family</fullName>
    </submittedName>
</protein>
<evidence type="ECO:0000256" key="1">
    <source>
        <dbReference type="ARBA" id="ARBA00010641"/>
    </source>
</evidence>
<evidence type="ECO:0000256" key="4">
    <source>
        <dbReference type="ARBA" id="ARBA00023163"/>
    </source>
</evidence>
<dbReference type="Proteomes" id="UP000190857">
    <property type="component" value="Unassembled WGS sequence"/>
</dbReference>
<dbReference type="GO" id="GO:0006352">
    <property type="term" value="P:DNA-templated transcription initiation"/>
    <property type="evidence" value="ECO:0007669"/>
    <property type="project" value="InterPro"/>
</dbReference>
<feature type="domain" description="RNA polymerase sigma-70 region 2" evidence="5">
    <location>
        <begin position="41"/>
        <end position="108"/>
    </location>
</feature>
<dbReference type="Gene3D" id="1.10.10.10">
    <property type="entry name" value="Winged helix-like DNA-binding domain superfamily/Winged helix DNA-binding domain"/>
    <property type="match status" value="1"/>
</dbReference>
<evidence type="ECO:0000256" key="3">
    <source>
        <dbReference type="ARBA" id="ARBA00023082"/>
    </source>
</evidence>
<evidence type="ECO:0000313" key="7">
    <source>
        <dbReference type="EMBL" id="SKC42852.1"/>
    </source>
</evidence>
<dbReference type="InterPro" id="IPR039425">
    <property type="entry name" value="RNA_pol_sigma-70-like"/>
</dbReference>
<reference evidence="7 8" key="1">
    <citation type="submission" date="2017-02" db="EMBL/GenBank/DDBJ databases">
        <authorList>
            <person name="Peterson S.W."/>
        </authorList>
    </citation>
    <scope>NUCLEOTIDE SEQUENCE [LARGE SCALE GENOMIC DNA]</scope>
    <source>
        <strain evidence="7 8">VKM Ac-2059</strain>
    </source>
</reference>
<feature type="domain" description="RNA polymerase sigma factor 70 region 4 type 2" evidence="6">
    <location>
        <begin position="141"/>
        <end position="191"/>
    </location>
</feature>
<dbReference type="NCBIfam" id="TIGR02937">
    <property type="entry name" value="sigma70-ECF"/>
    <property type="match status" value="1"/>
</dbReference>
<evidence type="ECO:0000313" key="8">
    <source>
        <dbReference type="Proteomes" id="UP000190857"/>
    </source>
</evidence>
<dbReference type="InterPro" id="IPR013249">
    <property type="entry name" value="RNA_pol_sigma70_r4_t2"/>
</dbReference>
<dbReference type="Pfam" id="PF04542">
    <property type="entry name" value="Sigma70_r2"/>
    <property type="match status" value="1"/>
</dbReference>
<name>A0A1T5IUV9_9MICO</name>
<keyword evidence="4" id="KW-0804">Transcription</keyword>
<dbReference type="GO" id="GO:0016987">
    <property type="term" value="F:sigma factor activity"/>
    <property type="evidence" value="ECO:0007669"/>
    <property type="project" value="UniProtKB-KW"/>
</dbReference>
<accession>A0A1T5IUV9</accession>
<dbReference type="AlphaFoldDB" id="A0A1T5IUV9"/>
<dbReference type="CDD" id="cd06171">
    <property type="entry name" value="Sigma70_r4"/>
    <property type="match status" value="1"/>
</dbReference>
<dbReference type="Gene3D" id="1.10.1740.10">
    <property type="match status" value="1"/>
</dbReference>
<dbReference type="PANTHER" id="PTHR43133:SF66">
    <property type="entry name" value="ECF RNA POLYMERASE SIGMA FACTOR SIGK"/>
    <property type="match status" value="1"/>
</dbReference>
<keyword evidence="2" id="KW-0805">Transcription regulation</keyword>
<dbReference type="NCBIfam" id="NF007228">
    <property type="entry name" value="PRK09646.1"/>
    <property type="match status" value="1"/>
</dbReference>
<evidence type="ECO:0000256" key="2">
    <source>
        <dbReference type="ARBA" id="ARBA00023015"/>
    </source>
</evidence>
<proteinExistence type="inferred from homology"/>
<dbReference type="RefSeq" id="WP_079727031.1">
    <property type="nucleotide sequence ID" value="NZ_FUZP01000001.1"/>
</dbReference>
<dbReference type="OrthoDB" id="9784272at2"/>
<dbReference type="InterPro" id="IPR036388">
    <property type="entry name" value="WH-like_DNA-bd_sf"/>
</dbReference>
<dbReference type="InterPro" id="IPR007627">
    <property type="entry name" value="RNA_pol_sigma70_r2"/>
</dbReference>
<dbReference type="STRING" id="123320.SAMN06309945_0872"/>
<dbReference type="EMBL" id="FUZP01000001">
    <property type="protein sequence ID" value="SKC42852.1"/>
    <property type="molecule type" value="Genomic_DNA"/>
</dbReference>
<dbReference type="InterPro" id="IPR014284">
    <property type="entry name" value="RNA_pol_sigma-70_dom"/>
</dbReference>
<comment type="similarity">
    <text evidence="1">Belongs to the sigma-70 factor family. ECF subfamily.</text>
</comment>
<keyword evidence="3" id="KW-0731">Sigma factor</keyword>
<evidence type="ECO:0000259" key="6">
    <source>
        <dbReference type="Pfam" id="PF08281"/>
    </source>
</evidence>
<dbReference type="PANTHER" id="PTHR43133">
    <property type="entry name" value="RNA POLYMERASE ECF-TYPE SIGMA FACTO"/>
    <property type="match status" value="1"/>
</dbReference>
<dbReference type="InterPro" id="IPR013324">
    <property type="entry name" value="RNA_pol_sigma_r3/r4-like"/>
</dbReference>
<gene>
    <name evidence="7" type="ORF">SAMN06309945_0872</name>
</gene>
<dbReference type="SUPFAM" id="SSF88659">
    <property type="entry name" value="Sigma3 and sigma4 domains of RNA polymerase sigma factors"/>
    <property type="match status" value="1"/>
</dbReference>
<evidence type="ECO:0000259" key="5">
    <source>
        <dbReference type="Pfam" id="PF04542"/>
    </source>
</evidence>
<dbReference type="SUPFAM" id="SSF88946">
    <property type="entry name" value="Sigma2 domain of RNA polymerase sigma factors"/>
    <property type="match status" value="1"/>
</dbReference>
<dbReference type="Pfam" id="PF08281">
    <property type="entry name" value="Sigma70_r4_2"/>
    <property type="match status" value="1"/>
</dbReference>
<organism evidence="7 8">
    <name type="scientific">Okibacterium fritillariae</name>
    <dbReference type="NCBI Taxonomy" id="123320"/>
    <lineage>
        <taxon>Bacteria</taxon>
        <taxon>Bacillati</taxon>
        <taxon>Actinomycetota</taxon>
        <taxon>Actinomycetes</taxon>
        <taxon>Micrococcales</taxon>
        <taxon>Microbacteriaceae</taxon>
        <taxon>Okibacterium</taxon>
    </lineage>
</organism>
<dbReference type="InterPro" id="IPR013325">
    <property type="entry name" value="RNA_pol_sigma_r2"/>
</dbReference>
<keyword evidence="8" id="KW-1185">Reference proteome</keyword>